<dbReference type="PANTHER" id="PTHR40606:SF1">
    <property type="entry name" value="UPF0339 PROTEIN YEGP"/>
    <property type="match status" value="1"/>
</dbReference>
<reference evidence="2 3" key="1">
    <citation type="submission" date="2020-07" db="EMBL/GenBank/DDBJ databases">
        <title>Sequencing the genomes of 1000 actinobacteria strains.</title>
        <authorList>
            <person name="Klenk H.-P."/>
        </authorList>
    </citation>
    <scope>NUCLEOTIDE SEQUENCE [LARGE SCALE GENOMIC DNA]</scope>
    <source>
        <strain evidence="2 3">DSM 102047</strain>
    </source>
</reference>
<proteinExistence type="predicted"/>
<evidence type="ECO:0000313" key="3">
    <source>
        <dbReference type="Proteomes" id="UP000521748"/>
    </source>
</evidence>
<dbReference type="Pfam" id="PF07411">
    <property type="entry name" value="DUF1508"/>
    <property type="match status" value="1"/>
</dbReference>
<feature type="domain" description="DUF1508" evidence="1">
    <location>
        <begin position="10"/>
        <end position="56"/>
    </location>
</feature>
<dbReference type="InterPro" id="IPR036913">
    <property type="entry name" value="YegP-like_sf"/>
</dbReference>
<keyword evidence="3" id="KW-1185">Reference proteome</keyword>
<sequence length="60" mass="6455">MAGKFELYEDKSGDFRFRLKAGNGEVIATSQGYKSKASALNGIESVRKNADAAVVEVENS</sequence>
<comment type="caution">
    <text evidence="2">The sequence shown here is derived from an EMBL/GenBank/DDBJ whole genome shotgun (WGS) entry which is preliminary data.</text>
</comment>
<dbReference type="SUPFAM" id="SSF160113">
    <property type="entry name" value="YegP-like"/>
    <property type="match status" value="1"/>
</dbReference>
<dbReference type="Gene3D" id="3.30.160.160">
    <property type="entry name" value="YegP-like"/>
    <property type="match status" value="1"/>
</dbReference>
<dbReference type="EMBL" id="JACBYQ010000001">
    <property type="protein sequence ID" value="NYE94301.1"/>
    <property type="molecule type" value="Genomic_DNA"/>
</dbReference>
<name>A0A7Y9LRK5_9MICC</name>
<dbReference type="RefSeq" id="WP_179388081.1">
    <property type="nucleotide sequence ID" value="NZ_JACBYQ010000001.1"/>
</dbReference>
<dbReference type="Proteomes" id="UP000521748">
    <property type="component" value="Unassembled WGS sequence"/>
</dbReference>
<evidence type="ECO:0000313" key="2">
    <source>
        <dbReference type="EMBL" id="NYE94301.1"/>
    </source>
</evidence>
<dbReference type="InterPro" id="IPR010879">
    <property type="entry name" value="DUF1508"/>
</dbReference>
<organism evidence="2 3">
    <name type="scientific">Psychromicrobium silvestre</name>
    <dbReference type="NCBI Taxonomy" id="1645614"/>
    <lineage>
        <taxon>Bacteria</taxon>
        <taxon>Bacillati</taxon>
        <taxon>Actinomycetota</taxon>
        <taxon>Actinomycetes</taxon>
        <taxon>Micrococcales</taxon>
        <taxon>Micrococcaceae</taxon>
        <taxon>Psychromicrobium</taxon>
    </lineage>
</organism>
<protein>
    <recommendedName>
        <fullName evidence="1">DUF1508 domain-containing protein</fullName>
    </recommendedName>
</protein>
<dbReference type="AlphaFoldDB" id="A0A7Y9LRK5"/>
<gene>
    <name evidence="2" type="ORF">FHU41_000522</name>
</gene>
<accession>A0A7Y9LRK5</accession>
<dbReference type="InterPro" id="IPR051141">
    <property type="entry name" value="UPF0339_domain"/>
</dbReference>
<dbReference type="PANTHER" id="PTHR40606">
    <property type="match status" value="1"/>
</dbReference>
<evidence type="ECO:0000259" key="1">
    <source>
        <dbReference type="Pfam" id="PF07411"/>
    </source>
</evidence>